<evidence type="ECO:0000259" key="2">
    <source>
        <dbReference type="Pfam" id="PF06978"/>
    </source>
</evidence>
<evidence type="ECO:0000313" key="4">
    <source>
        <dbReference type="Proteomes" id="UP000274822"/>
    </source>
</evidence>
<feature type="compositionally biased region" description="Basic and acidic residues" evidence="1">
    <location>
        <begin position="88"/>
        <end position="97"/>
    </location>
</feature>
<accession>A0A433PH70</accession>
<dbReference type="GO" id="GO:0000172">
    <property type="term" value="C:ribonuclease MRP complex"/>
    <property type="evidence" value="ECO:0007669"/>
    <property type="project" value="InterPro"/>
</dbReference>
<sequence>MHHILSKGHSGLGPRIVDVVNFAEARAFEINAMHSAIKNAGIVVDQYVQRIISFALNQLSFQSLPRGLRRRAASHNIKRLPVRLREQAKKEVRHGDMEQMPPKQTKAPSRRKKRRSGTIVEEYLRRQGWYMKTQVACFRISYR</sequence>
<protein>
    <recommendedName>
        <fullName evidence="2">Pop1 N-terminal domain-containing protein</fullName>
    </recommendedName>
</protein>
<proteinExistence type="predicted"/>
<dbReference type="InterPro" id="IPR009723">
    <property type="entry name" value="Pop1_N"/>
</dbReference>
<gene>
    <name evidence="3" type="ORF">BC938DRAFT_476452</name>
</gene>
<evidence type="ECO:0000313" key="3">
    <source>
        <dbReference type="EMBL" id="RUS16839.1"/>
    </source>
</evidence>
<dbReference type="Proteomes" id="UP000274822">
    <property type="component" value="Unassembled WGS sequence"/>
</dbReference>
<dbReference type="GO" id="GO:0005655">
    <property type="term" value="C:nucleolar ribonuclease P complex"/>
    <property type="evidence" value="ECO:0007669"/>
    <property type="project" value="InterPro"/>
</dbReference>
<keyword evidence="4" id="KW-1185">Reference proteome</keyword>
<dbReference type="EMBL" id="RBNJ01023769">
    <property type="protein sequence ID" value="RUS16839.1"/>
    <property type="molecule type" value="Genomic_DNA"/>
</dbReference>
<dbReference type="PANTHER" id="PTHR22731:SF3">
    <property type="entry name" value="RIBONUCLEASES P_MRP PROTEIN SUBUNIT POP1"/>
    <property type="match status" value="1"/>
</dbReference>
<organism evidence="3 4">
    <name type="scientific">Jimgerdemannia flammicorona</name>
    <dbReference type="NCBI Taxonomy" id="994334"/>
    <lineage>
        <taxon>Eukaryota</taxon>
        <taxon>Fungi</taxon>
        <taxon>Fungi incertae sedis</taxon>
        <taxon>Mucoromycota</taxon>
        <taxon>Mucoromycotina</taxon>
        <taxon>Endogonomycetes</taxon>
        <taxon>Endogonales</taxon>
        <taxon>Endogonaceae</taxon>
        <taxon>Jimgerdemannia</taxon>
    </lineage>
</organism>
<name>A0A433PH70_9FUNG</name>
<dbReference type="PANTHER" id="PTHR22731">
    <property type="entry name" value="RIBONUCLEASES P/MRP PROTEIN SUBUNIT POP1"/>
    <property type="match status" value="1"/>
</dbReference>
<evidence type="ECO:0000256" key="1">
    <source>
        <dbReference type="SAM" id="MobiDB-lite"/>
    </source>
</evidence>
<dbReference type="AlphaFoldDB" id="A0A433PH70"/>
<feature type="region of interest" description="Disordered" evidence="1">
    <location>
        <begin position="88"/>
        <end position="117"/>
    </location>
</feature>
<dbReference type="InterPro" id="IPR039182">
    <property type="entry name" value="Pop1"/>
</dbReference>
<feature type="domain" description="Pop1 N-terminal" evidence="2">
    <location>
        <begin position="22"/>
        <end position="115"/>
    </location>
</feature>
<reference evidence="3 4" key="1">
    <citation type="journal article" date="2018" name="New Phytol.">
        <title>Phylogenomics of Endogonaceae and evolution of mycorrhizas within Mucoromycota.</title>
        <authorList>
            <person name="Chang Y."/>
            <person name="Desiro A."/>
            <person name="Na H."/>
            <person name="Sandor L."/>
            <person name="Lipzen A."/>
            <person name="Clum A."/>
            <person name="Barry K."/>
            <person name="Grigoriev I.V."/>
            <person name="Martin F.M."/>
            <person name="Stajich J.E."/>
            <person name="Smith M.E."/>
            <person name="Bonito G."/>
            <person name="Spatafora J.W."/>
        </authorList>
    </citation>
    <scope>NUCLEOTIDE SEQUENCE [LARGE SCALE GENOMIC DNA]</scope>
    <source>
        <strain evidence="3 4">AD002</strain>
    </source>
</reference>
<dbReference type="Pfam" id="PF06978">
    <property type="entry name" value="POP1_N"/>
    <property type="match status" value="1"/>
</dbReference>
<comment type="caution">
    <text evidence="3">The sequence shown here is derived from an EMBL/GenBank/DDBJ whole genome shotgun (WGS) entry which is preliminary data.</text>
</comment>
<dbReference type="GO" id="GO:0001682">
    <property type="term" value="P:tRNA 5'-leader removal"/>
    <property type="evidence" value="ECO:0007669"/>
    <property type="project" value="InterPro"/>
</dbReference>